<gene>
    <name evidence="10" type="ORF">BRAFLDRAFT_86658</name>
</gene>
<dbReference type="PANTHER" id="PTHR24264">
    <property type="entry name" value="TRYPSIN-RELATED"/>
    <property type="match status" value="1"/>
</dbReference>
<accession>C3YIV9</accession>
<feature type="signal peptide" evidence="8">
    <location>
        <begin position="1"/>
        <end position="28"/>
    </location>
</feature>
<dbReference type="Gene3D" id="2.40.10.10">
    <property type="entry name" value="Trypsin-like serine proteases"/>
    <property type="match status" value="2"/>
</dbReference>
<proteinExistence type="predicted"/>
<keyword evidence="8" id="KW-0732">Signal</keyword>
<name>C3YIV9_BRAFL</name>
<dbReference type="InterPro" id="IPR050127">
    <property type="entry name" value="Serine_Proteases_S1"/>
</dbReference>
<evidence type="ECO:0000256" key="8">
    <source>
        <dbReference type="SAM" id="SignalP"/>
    </source>
</evidence>
<dbReference type="PROSITE" id="PS00134">
    <property type="entry name" value="TRYPSIN_HIS"/>
    <property type="match status" value="1"/>
</dbReference>
<dbReference type="EMBL" id="GG666516">
    <property type="protein sequence ID" value="EEN59833.1"/>
    <property type="molecule type" value="Genomic_DNA"/>
</dbReference>
<dbReference type="GO" id="GO:0005576">
    <property type="term" value="C:extracellular region"/>
    <property type="evidence" value="ECO:0007669"/>
    <property type="project" value="UniProtKB-SubCell"/>
</dbReference>
<evidence type="ECO:0000256" key="6">
    <source>
        <dbReference type="ARBA" id="ARBA00023157"/>
    </source>
</evidence>
<keyword evidence="5 7" id="KW-0720">Serine protease</keyword>
<feature type="domain" description="Peptidase S1" evidence="9">
    <location>
        <begin position="1"/>
        <end position="227"/>
    </location>
</feature>
<keyword evidence="2" id="KW-0964">Secreted</keyword>
<dbReference type="PROSITE" id="PS50240">
    <property type="entry name" value="TRYPSIN_DOM"/>
    <property type="match status" value="1"/>
</dbReference>
<reference evidence="10" key="1">
    <citation type="journal article" date="2008" name="Nature">
        <title>The amphioxus genome and the evolution of the chordate karyotype.</title>
        <authorList>
            <consortium name="US DOE Joint Genome Institute (JGI-PGF)"/>
            <person name="Putnam N.H."/>
            <person name="Butts T."/>
            <person name="Ferrier D.E.K."/>
            <person name="Furlong R.F."/>
            <person name="Hellsten U."/>
            <person name="Kawashima T."/>
            <person name="Robinson-Rechavi M."/>
            <person name="Shoguchi E."/>
            <person name="Terry A."/>
            <person name="Yu J.-K."/>
            <person name="Benito-Gutierrez E.L."/>
            <person name="Dubchak I."/>
            <person name="Garcia-Fernandez J."/>
            <person name="Gibson-Brown J.J."/>
            <person name="Grigoriev I.V."/>
            <person name="Horton A.C."/>
            <person name="de Jong P.J."/>
            <person name="Jurka J."/>
            <person name="Kapitonov V.V."/>
            <person name="Kohara Y."/>
            <person name="Kuroki Y."/>
            <person name="Lindquist E."/>
            <person name="Lucas S."/>
            <person name="Osoegawa K."/>
            <person name="Pennacchio L.A."/>
            <person name="Salamov A.A."/>
            <person name="Satou Y."/>
            <person name="Sauka-Spengler T."/>
            <person name="Schmutz J."/>
            <person name="Shin-I T."/>
            <person name="Toyoda A."/>
            <person name="Bronner-Fraser M."/>
            <person name="Fujiyama A."/>
            <person name="Holland L.Z."/>
            <person name="Holland P.W.H."/>
            <person name="Satoh N."/>
            <person name="Rokhsar D.S."/>
        </authorList>
    </citation>
    <scope>NUCLEOTIDE SEQUENCE [LARGE SCALE GENOMIC DNA]</scope>
    <source>
        <strain evidence="10">S238N-H82</strain>
        <tissue evidence="10">Testes</tissue>
    </source>
</reference>
<evidence type="ECO:0000256" key="3">
    <source>
        <dbReference type="ARBA" id="ARBA00022670"/>
    </source>
</evidence>
<dbReference type="FunFam" id="2.40.10.10:FF:000003">
    <property type="entry name" value="Transmembrane serine protease 3"/>
    <property type="match status" value="1"/>
</dbReference>
<dbReference type="PROSITE" id="PS00135">
    <property type="entry name" value="TRYPSIN_SER"/>
    <property type="match status" value="1"/>
</dbReference>
<dbReference type="PRINTS" id="PR00722">
    <property type="entry name" value="CHYMOTRYPSIN"/>
</dbReference>
<evidence type="ECO:0000256" key="4">
    <source>
        <dbReference type="ARBA" id="ARBA00022801"/>
    </source>
</evidence>
<dbReference type="CDD" id="cd00190">
    <property type="entry name" value="Tryp_SPc"/>
    <property type="match status" value="1"/>
</dbReference>
<dbReference type="InterPro" id="IPR001314">
    <property type="entry name" value="Peptidase_S1A"/>
</dbReference>
<organism>
    <name type="scientific">Branchiostoma floridae</name>
    <name type="common">Florida lancelet</name>
    <name type="synonym">Amphioxus</name>
    <dbReference type="NCBI Taxonomy" id="7739"/>
    <lineage>
        <taxon>Eukaryota</taxon>
        <taxon>Metazoa</taxon>
        <taxon>Chordata</taxon>
        <taxon>Cephalochordata</taxon>
        <taxon>Leptocardii</taxon>
        <taxon>Amphioxiformes</taxon>
        <taxon>Branchiostomatidae</taxon>
        <taxon>Branchiostoma</taxon>
    </lineage>
</organism>
<evidence type="ECO:0000256" key="1">
    <source>
        <dbReference type="ARBA" id="ARBA00004613"/>
    </source>
</evidence>
<feature type="chain" id="PRO_5002935293" description="Peptidase S1 domain-containing protein" evidence="8">
    <location>
        <begin position="29"/>
        <end position="229"/>
    </location>
</feature>
<dbReference type="eggNOG" id="KOG3627">
    <property type="taxonomic scope" value="Eukaryota"/>
</dbReference>
<sequence>MLWDIRPGRNRFFCGGSLLTAEWVVTAAHCILEGEVTKDDFIIRLGKLSSERGIFEENERSTTVQEVIIHPNHDPNNYDIDIALVRLAERIAFTDYILPVCLPTVEDARRLLTALPVGSISGWGRTMQDGTFSSSLKEVNVPIIRQGKCRRAHARYDVTKNMFCAGSETGGRDSCDGDSGGPFVVYDNGKWNLIGIVSWGDGCALRDKYGVYTRVHRFRDWLQEYIGEE</sequence>
<dbReference type="GO" id="GO:0004252">
    <property type="term" value="F:serine-type endopeptidase activity"/>
    <property type="evidence" value="ECO:0007669"/>
    <property type="project" value="InterPro"/>
</dbReference>
<dbReference type="AlphaFoldDB" id="C3YIV9"/>
<evidence type="ECO:0000256" key="5">
    <source>
        <dbReference type="ARBA" id="ARBA00022825"/>
    </source>
</evidence>
<evidence type="ECO:0000256" key="2">
    <source>
        <dbReference type="ARBA" id="ARBA00022525"/>
    </source>
</evidence>
<keyword evidence="3 7" id="KW-0645">Protease</keyword>
<dbReference type="GO" id="GO:0006508">
    <property type="term" value="P:proteolysis"/>
    <property type="evidence" value="ECO:0007669"/>
    <property type="project" value="UniProtKB-KW"/>
</dbReference>
<dbReference type="InterPro" id="IPR009003">
    <property type="entry name" value="Peptidase_S1_PA"/>
</dbReference>
<dbReference type="MEROPS" id="S01.198"/>
<comment type="subcellular location">
    <subcellularLocation>
        <location evidence="1">Secreted</location>
    </subcellularLocation>
</comment>
<dbReference type="InterPro" id="IPR033116">
    <property type="entry name" value="TRYPSIN_SER"/>
</dbReference>
<keyword evidence="4 7" id="KW-0378">Hydrolase</keyword>
<dbReference type="InterPro" id="IPR043504">
    <property type="entry name" value="Peptidase_S1_PA_chymotrypsin"/>
</dbReference>
<dbReference type="InterPro" id="IPR018114">
    <property type="entry name" value="TRYPSIN_HIS"/>
</dbReference>
<evidence type="ECO:0000313" key="10">
    <source>
        <dbReference type="EMBL" id="EEN59833.1"/>
    </source>
</evidence>
<dbReference type="InterPro" id="IPR001254">
    <property type="entry name" value="Trypsin_dom"/>
</dbReference>
<dbReference type="InParanoid" id="C3YIV9"/>
<dbReference type="Pfam" id="PF00089">
    <property type="entry name" value="Trypsin"/>
    <property type="match status" value="1"/>
</dbReference>
<dbReference type="PANTHER" id="PTHR24264:SF65">
    <property type="entry name" value="SRCR DOMAIN-CONTAINING PROTEIN"/>
    <property type="match status" value="1"/>
</dbReference>
<dbReference type="STRING" id="7739.C3YIV9"/>
<evidence type="ECO:0000256" key="7">
    <source>
        <dbReference type="RuleBase" id="RU363034"/>
    </source>
</evidence>
<evidence type="ECO:0000259" key="9">
    <source>
        <dbReference type="PROSITE" id="PS50240"/>
    </source>
</evidence>
<protein>
    <recommendedName>
        <fullName evidence="9">Peptidase S1 domain-containing protein</fullName>
    </recommendedName>
</protein>
<dbReference type="SMART" id="SM00020">
    <property type="entry name" value="Tryp_SPc"/>
    <property type="match status" value="1"/>
</dbReference>
<dbReference type="SUPFAM" id="SSF50494">
    <property type="entry name" value="Trypsin-like serine proteases"/>
    <property type="match status" value="1"/>
</dbReference>
<keyword evidence="6" id="KW-1015">Disulfide bond</keyword>